<keyword evidence="1" id="KW-0812">Transmembrane</keyword>
<feature type="transmembrane region" description="Helical" evidence="1">
    <location>
        <begin position="97"/>
        <end position="122"/>
    </location>
</feature>
<evidence type="ECO:0000313" key="3">
    <source>
        <dbReference type="Proteomes" id="UP000256964"/>
    </source>
</evidence>
<dbReference type="Proteomes" id="UP000256964">
    <property type="component" value="Unassembled WGS sequence"/>
</dbReference>
<dbReference type="OrthoDB" id="3214103at2759"/>
<organism evidence="2 3">
    <name type="scientific">Lentinus brumalis</name>
    <dbReference type="NCBI Taxonomy" id="2498619"/>
    <lineage>
        <taxon>Eukaryota</taxon>
        <taxon>Fungi</taxon>
        <taxon>Dikarya</taxon>
        <taxon>Basidiomycota</taxon>
        <taxon>Agaricomycotina</taxon>
        <taxon>Agaricomycetes</taxon>
        <taxon>Polyporales</taxon>
        <taxon>Polyporaceae</taxon>
        <taxon>Lentinus</taxon>
    </lineage>
</organism>
<keyword evidence="1" id="KW-1133">Transmembrane helix</keyword>
<keyword evidence="3" id="KW-1185">Reference proteome</keyword>
<keyword evidence="1" id="KW-0472">Membrane</keyword>
<gene>
    <name evidence="2" type="ORF">OH76DRAFT_457410</name>
</gene>
<protein>
    <submittedName>
        <fullName evidence="2">Uncharacterized protein</fullName>
    </submittedName>
</protein>
<proteinExistence type="predicted"/>
<name>A0A371DDD0_9APHY</name>
<accession>A0A371DDD0</accession>
<feature type="transmembrane region" description="Helical" evidence="1">
    <location>
        <begin position="143"/>
        <end position="167"/>
    </location>
</feature>
<reference evidence="2 3" key="1">
    <citation type="journal article" date="2018" name="Biotechnol. Biofuels">
        <title>Integrative visual omics of the white-rot fungus Polyporus brumalis exposes the biotechnological potential of its oxidative enzymes for delignifying raw plant biomass.</title>
        <authorList>
            <person name="Miyauchi S."/>
            <person name="Rancon A."/>
            <person name="Drula E."/>
            <person name="Hage H."/>
            <person name="Chaduli D."/>
            <person name="Favel A."/>
            <person name="Grisel S."/>
            <person name="Henrissat B."/>
            <person name="Herpoel-Gimbert I."/>
            <person name="Ruiz-Duenas F.J."/>
            <person name="Chevret D."/>
            <person name="Hainaut M."/>
            <person name="Lin J."/>
            <person name="Wang M."/>
            <person name="Pangilinan J."/>
            <person name="Lipzen A."/>
            <person name="Lesage-Meessen L."/>
            <person name="Navarro D."/>
            <person name="Riley R."/>
            <person name="Grigoriev I.V."/>
            <person name="Zhou S."/>
            <person name="Raouche S."/>
            <person name="Rosso M.N."/>
        </authorList>
    </citation>
    <scope>NUCLEOTIDE SEQUENCE [LARGE SCALE GENOMIC DNA]</scope>
    <source>
        <strain evidence="2 3">BRFM 1820</strain>
    </source>
</reference>
<dbReference type="EMBL" id="KZ857399">
    <property type="protein sequence ID" value="RDX50554.1"/>
    <property type="molecule type" value="Genomic_DNA"/>
</dbReference>
<evidence type="ECO:0000313" key="2">
    <source>
        <dbReference type="EMBL" id="RDX50554.1"/>
    </source>
</evidence>
<evidence type="ECO:0000256" key="1">
    <source>
        <dbReference type="SAM" id="Phobius"/>
    </source>
</evidence>
<sequence>MMIPSVIKGCYWRLDCLVACLGPLAGKSGRPLGLRYHALAHCGYAKFPMSLSLYYLLKSPVMGIMDTSDACRQNPVDSLSVGSLNIETTGTMFNGDVWGIAAGLSSLLTNMFATILIACRAWEHRRTIMFYLRARGSSRRTQVERTLALLVESGLLYCALWVFIVAYELTVLFTSDPLIFSNFARRFYYVMEGCVVPLIGMYPTLVLIVCAVNKSLHEMSSDKDGEWNAASIMFVGAPPGRARGTLSELLSAASAAEGGVAAPSSANSQDPQGA</sequence>
<dbReference type="AlphaFoldDB" id="A0A371DDD0"/>
<feature type="transmembrane region" description="Helical" evidence="1">
    <location>
        <begin position="187"/>
        <end position="212"/>
    </location>
</feature>